<dbReference type="RefSeq" id="WP_379767640.1">
    <property type="nucleotide sequence ID" value="NZ_JBHSMZ010000002.1"/>
</dbReference>
<reference evidence="2" key="1">
    <citation type="journal article" date="2019" name="Int. J. Syst. Evol. Microbiol.">
        <title>The Global Catalogue of Microorganisms (GCM) 10K type strain sequencing project: providing services to taxonomists for standard genome sequencing and annotation.</title>
        <authorList>
            <consortium name="The Broad Institute Genomics Platform"/>
            <consortium name="The Broad Institute Genome Sequencing Center for Infectious Disease"/>
            <person name="Wu L."/>
            <person name="Ma J."/>
        </authorList>
    </citation>
    <scope>NUCLEOTIDE SEQUENCE [LARGE SCALE GENOMIC DNA]</scope>
    <source>
        <strain evidence="2">CGMCC 4.5798</strain>
    </source>
</reference>
<comment type="caution">
    <text evidence="1">The sequence shown here is derived from an EMBL/GenBank/DDBJ whole genome shotgun (WGS) entry which is preliminary data.</text>
</comment>
<gene>
    <name evidence="1" type="ORF">ACFPO9_04365</name>
</gene>
<name>A0ABW0RVU1_9BURK</name>
<dbReference type="Proteomes" id="UP001596086">
    <property type="component" value="Unassembled WGS sequence"/>
</dbReference>
<accession>A0ABW0RVU1</accession>
<sequence length="277" mass="29358">MEKLIAELTRLYLAPEAVTREALAAHVAGKTTLAIKLTTADGLARAFAIPFRKVFGDGEAGHWDRLCRVANALQAELGLPAPAVSIDGASAYRLWLSLASPVPAGEAQEFLELLQRTYFPQTELAPDAATAPVYLPPCLNPRSGKWAAFIHPGMGASFAEESGLEMAPPLQGQAAFLEGLDSIADEQFREALHKLEQKQAPAPAPAPVEPASSAASEALAAEPFALEVQAPASAKAPAKAKAGTADGVLLKDATLEEIVRRLHAMNIEPTFRFLPPR</sequence>
<protein>
    <submittedName>
        <fullName evidence="1">Uncharacterized protein</fullName>
    </submittedName>
</protein>
<evidence type="ECO:0000313" key="2">
    <source>
        <dbReference type="Proteomes" id="UP001596086"/>
    </source>
</evidence>
<proteinExistence type="predicted"/>
<evidence type="ECO:0000313" key="1">
    <source>
        <dbReference type="EMBL" id="MFC5547745.1"/>
    </source>
</evidence>
<dbReference type="EMBL" id="JBHSMZ010000002">
    <property type="protein sequence ID" value="MFC5547745.1"/>
    <property type="molecule type" value="Genomic_DNA"/>
</dbReference>
<organism evidence="1 2">
    <name type="scientific">Massilia aerilata</name>
    <dbReference type="NCBI Taxonomy" id="453817"/>
    <lineage>
        <taxon>Bacteria</taxon>
        <taxon>Pseudomonadati</taxon>
        <taxon>Pseudomonadota</taxon>
        <taxon>Betaproteobacteria</taxon>
        <taxon>Burkholderiales</taxon>
        <taxon>Oxalobacteraceae</taxon>
        <taxon>Telluria group</taxon>
        <taxon>Massilia</taxon>
    </lineage>
</organism>
<keyword evidence="2" id="KW-1185">Reference proteome</keyword>